<dbReference type="Gene3D" id="1.10.1370.30">
    <property type="match status" value="1"/>
</dbReference>
<evidence type="ECO:0000256" key="5">
    <source>
        <dbReference type="ARBA" id="ARBA00023049"/>
    </source>
</evidence>
<evidence type="ECO:0000256" key="2">
    <source>
        <dbReference type="ARBA" id="ARBA00022670"/>
    </source>
</evidence>
<dbReference type="SUPFAM" id="SSF55486">
    <property type="entry name" value="Metalloproteases ('zincins'), catalytic domain"/>
    <property type="match status" value="1"/>
</dbReference>
<dbReference type="PANTHER" id="PTHR34217:SF1">
    <property type="entry name" value="CARBOXYPEPTIDASE 1"/>
    <property type="match status" value="1"/>
</dbReference>
<organism evidence="11 12">
    <name type="scientific">Tatumella morbirosei</name>
    <dbReference type="NCBI Taxonomy" id="642227"/>
    <lineage>
        <taxon>Bacteria</taxon>
        <taxon>Pseudomonadati</taxon>
        <taxon>Pseudomonadota</taxon>
        <taxon>Gammaproteobacteria</taxon>
        <taxon>Enterobacterales</taxon>
        <taxon>Erwiniaceae</taxon>
        <taxon>Tatumella</taxon>
    </lineage>
</organism>
<comment type="similarity">
    <text evidence="7 8">Belongs to the peptidase M32 family.</text>
</comment>
<accession>A0A095T9C0</accession>
<evidence type="ECO:0000256" key="3">
    <source>
        <dbReference type="ARBA" id="ARBA00022723"/>
    </source>
</evidence>
<dbReference type="AlphaFoldDB" id="A0A095T9C0"/>
<dbReference type="PANTHER" id="PTHR34217">
    <property type="entry name" value="METAL-DEPENDENT CARBOXYPEPTIDASE"/>
    <property type="match status" value="1"/>
</dbReference>
<dbReference type="GO" id="GO:0008270">
    <property type="term" value="F:zinc ion binding"/>
    <property type="evidence" value="ECO:0007669"/>
    <property type="project" value="UniProtKB-ARBA"/>
</dbReference>
<keyword evidence="12" id="KW-1185">Reference proteome</keyword>
<dbReference type="PROSITE" id="PS52034">
    <property type="entry name" value="PEPTIDASE_M32"/>
    <property type="match status" value="1"/>
</dbReference>
<dbReference type="PIRSF" id="PIRSF006615">
    <property type="entry name" value="Zn_crbxpep_Taq"/>
    <property type="match status" value="1"/>
</dbReference>
<evidence type="ECO:0000256" key="6">
    <source>
        <dbReference type="ARBA" id="ARBA00052755"/>
    </source>
</evidence>
<comment type="cofactor">
    <cofactor evidence="9">
        <name>Zn(2+)</name>
        <dbReference type="ChEBI" id="CHEBI:29105"/>
    </cofactor>
    <text evidence="9">Binds 1 zinc ion per subunit.</text>
</comment>
<comment type="catalytic activity">
    <reaction evidence="6 8">
        <text>Release of a C-terminal amino acid with broad specificity, except for -Pro.</text>
        <dbReference type="EC" id="3.4.17.19"/>
    </reaction>
</comment>
<evidence type="ECO:0000256" key="1">
    <source>
        <dbReference type="ARBA" id="ARBA00022645"/>
    </source>
</evidence>
<dbReference type="RefSeq" id="WP_038020726.1">
    <property type="nucleotide sequence ID" value="NZ_JPKR02000003.1"/>
</dbReference>
<evidence type="ECO:0000313" key="12">
    <source>
        <dbReference type="Proteomes" id="UP000029577"/>
    </source>
</evidence>
<dbReference type="eggNOG" id="COG2317">
    <property type="taxonomic scope" value="Bacteria"/>
</dbReference>
<proteinExistence type="inferred from homology"/>
<keyword evidence="2 8" id="KW-0645">Protease</keyword>
<feature type="binding site" evidence="9">
    <location>
        <position position="266"/>
    </location>
    <ligand>
        <name>Zn(2+)</name>
        <dbReference type="ChEBI" id="CHEBI:29105"/>
        <note>catalytic</note>
    </ligand>
</feature>
<dbReference type="CDD" id="cd06460">
    <property type="entry name" value="M32_Taq"/>
    <property type="match status" value="1"/>
</dbReference>
<comment type="caution">
    <text evidence="11">The sequence shown here is derived from an EMBL/GenBank/DDBJ whole genome shotgun (WGS) entry which is preliminary data.</text>
</comment>
<evidence type="ECO:0000256" key="8">
    <source>
        <dbReference type="PIRNR" id="PIRNR006615"/>
    </source>
</evidence>
<keyword evidence="9" id="KW-0862">Zinc</keyword>
<dbReference type="OrthoDB" id="9772308at2"/>
<keyword evidence="1 8" id="KW-0121">Carboxypeptidase</keyword>
<keyword evidence="5 8" id="KW-0482">Metalloprotease</keyword>
<dbReference type="GO" id="GO:0006508">
    <property type="term" value="P:proteolysis"/>
    <property type="evidence" value="ECO:0007669"/>
    <property type="project" value="UniProtKB-UniRule"/>
</dbReference>
<evidence type="ECO:0000256" key="9">
    <source>
        <dbReference type="PIRSR" id="PIRSR006615-1"/>
    </source>
</evidence>
<dbReference type="PRINTS" id="PR00998">
    <property type="entry name" value="CRBOXYPTASET"/>
</dbReference>
<evidence type="ECO:0000256" key="10">
    <source>
        <dbReference type="PIRSR" id="PIRSR006615-2"/>
    </source>
</evidence>
<feature type="binding site" evidence="9">
    <location>
        <position position="292"/>
    </location>
    <ligand>
        <name>Zn(2+)</name>
        <dbReference type="ChEBI" id="CHEBI:29105"/>
        <note>catalytic</note>
    </ligand>
</feature>
<sequence>MNNAYQQLCQRFRRLSRFEHLSAIAGWDMQTMMPPGGSAARGEALAELSLLRHELLTDKQVGEWLKAAEQQSLTDTERANLNEMTRQWQQSSVLPASLVEAKAIAGSRCEHAWRKQRPANDWSGFSANLRDVVELTRQEADIRANANGTSRYDALLDLYEPGMTSVQLDTIFADLKQWLPSLLEQVVEKQSHHLPQPVTGTFPVAAQKKLGLEAMALLGFDFEHGRLDVSAHPFCGGVPQDVRITTRYHDTLFLSALMGVIHETGHARYEQNLPASLAGLPAGLARSTAVHESQSLMLEMQLARSAQFLQLIHPRVVEAFGVQPALEMDNFIRLAQQVKPGLIRVEADEVSYPAHVMLRYEIERALIEGDIEVDDIPSLWDEKMHNYLGLDTRGNYQHGCMQDIHWTDGAFGYFPTYTLGAMYAAQLFATFRQQHPAVIDEISRGELTPLFNWLKENIWQHGSLISVEQLLINATREPLNSQFFRSHLEQRYLA</sequence>
<dbReference type="EC" id="3.4.17.19" evidence="8"/>
<evidence type="ECO:0000256" key="4">
    <source>
        <dbReference type="ARBA" id="ARBA00022801"/>
    </source>
</evidence>
<dbReference type="EMBL" id="JPKR02000003">
    <property type="protein sequence ID" value="KGD73074.1"/>
    <property type="molecule type" value="Genomic_DNA"/>
</dbReference>
<dbReference type="Proteomes" id="UP000029577">
    <property type="component" value="Unassembled WGS sequence"/>
</dbReference>
<dbReference type="GO" id="GO:0004181">
    <property type="term" value="F:metallocarboxypeptidase activity"/>
    <property type="evidence" value="ECO:0007669"/>
    <property type="project" value="UniProtKB-UniRule"/>
</dbReference>
<gene>
    <name evidence="11" type="ORF">HA49_12825</name>
</gene>
<name>A0A095T9C0_9GAMM</name>
<dbReference type="STRING" id="642227.HA49_12825"/>
<protein>
    <recommendedName>
        <fullName evidence="8">Metal-dependent carboxypeptidase</fullName>
        <ecNumber evidence="8">3.4.17.19</ecNumber>
    </recommendedName>
</protein>
<dbReference type="InterPro" id="IPR001333">
    <property type="entry name" value="Peptidase_M32_Taq"/>
</dbReference>
<feature type="binding site" evidence="9">
    <location>
        <position position="262"/>
    </location>
    <ligand>
        <name>Zn(2+)</name>
        <dbReference type="ChEBI" id="CHEBI:29105"/>
        <note>catalytic</note>
    </ligand>
</feature>
<dbReference type="FunFam" id="1.10.1370.30:FF:000003">
    <property type="entry name" value="Thermostable carboxypeptidase 1"/>
    <property type="match status" value="1"/>
</dbReference>
<keyword evidence="3 8" id="KW-0479">Metal-binding</keyword>
<reference evidence="11" key="1">
    <citation type="submission" date="2014-12" db="EMBL/GenBank/DDBJ databases">
        <title>The draft genome of the Tatumella morbirosei type strain, LMG23360T isolated from pineapple rot.</title>
        <authorList>
            <person name="Smits T.H."/>
            <person name="Palmer M."/>
            <person name="Venter S.N."/>
            <person name="Duffy B."/>
            <person name="Steenkamp E.T."/>
            <person name="Chan W.Y."/>
            <person name="Coutinho T.A."/>
            <person name="Coetzee M.P."/>
            <person name="De Maayer P."/>
        </authorList>
    </citation>
    <scope>NUCLEOTIDE SEQUENCE [LARGE SCALE GENOMIC DNA]</scope>
    <source>
        <strain evidence="11">LMG 23360</strain>
    </source>
</reference>
<evidence type="ECO:0000256" key="7">
    <source>
        <dbReference type="ARBA" id="ARBA00061580"/>
    </source>
</evidence>
<comment type="function">
    <text evidence="8">Broad specificity carboxypetidase that releases amino acids sequentially from the C-terminus, including neutral, aromatic, polar and basic residues.</text>
</comment>
<dbReference type="Pfam" id="PF02074">
    <property type="entry name" value="Peptidase_M32"/>
    <property type="match status" value="1"/>
</dbReference>
<feature type="active site" description="Proton donor/acceptor" evidence="10">
    <location>
        <position position="263"/>
    </location>
</feature>
<keyword evidence="4 8" id="KW-0378">Hydrolase</keyword>
<evidence type="ECO:0000313" key="11">
    <source>
        <dbReference type="EMBL" id="KGD73074.1"/>
    </source>
</evidence>